<dbReference type="Proteomes" id="UP000238479">
    <property type="component" value="Chromosome 7"/>
</dbReference>
<organism evidence="1 2">
    <name type="scientific">Rosa chinensis</name>
    <name type="common">China rose</name>
    <dbReference type="NCBI Taxonomy" id="74649"/>
    <lineage>
        <taxon>Eukaryota</taxon>
        <taxon>Viridiplantae</taxon>
        <taxon>Streptophyta</taxon>
        <taxon>Embryophyta</taxon>
        <taxon>Tracheophyta</taxon>
        <taxon>Spermatophyta</taxon>
        <taxon>Magnoliopsida</taxon>
        <taxon>eudicotyledons</taxon>
        <taxon>Gunneridae</taxon>
        <taxon>Pentapetalae</taxon>
        <taxon>rosids</taxon>
        <taxon>fabids</taxon>
        <taxon>Rosales</taxon>
        <taxon>Rosaceae</taxon>
        <taxon>Rosoideae</taxon>
        <taxon>Rosoideae incertae sedis</taxon>
        <taxon>Rosa</taxon>
    </lineage>
</organism>
<dbReference type="Gramene" id="PRQ18266">
    <property type="protein sequence ID" value="PRQ18266"/>
    <property type="gene ID" value="RchiOBHm_Chr7g0204091"/>
</dbReference>
<sequence length="64" mass="7580">MLKCKDRYSDLYDKLYAKGEQAWLSLSSQPQCHMRKARNGAVIQVVSFFKHLTSQLYSYKYLLE</sequence>
<protein>
    <submittedName>
        <fullName evidence="1">Uncharacterized protein</fullName>
    </submittedName>
</protein>
<dbReference type="EMBL" id="PDCK01000045">
    <property type="protein sequence ID" value="PRQ18266.1"/>
    <property type="molecule type" value="Genomic_DNA"/>
</dbReference>
<proteinExistence type="predicted"/>
<dbReference type="AlphaFoldDB" id="A0A2P6P8L8"/>
<name>A0A2P6P8L8_ROSCH</name>
<evidence type="ECO:0000313" key="1">
    <source>
        <dbReference type="EMBL" id="PRQ18266.1"/>
    </source>
</evidence>
<reference evidence="1 2" key="1">
    <citation type="journal article" date="2018" name="Nat. Genet.">
        <title>The Rosa genome provides new insights in the design of modern roses.</title>
        <authorList>
            <person name="Bendahmane M."/>
        </authorList>
    </citation>
    <scope>NUCLEOTIDE SEQUENCE [LARGE SCALE GENOMIC DNA]</scope>
    <source>
        <strain evidence="2">cv. Old Blush</strain>
    </source>
</reference>
<gene>
    <name evidence="1" type="ORF">RchiOBHm_Chr7g0204091</name>
</gene>
<keyword evidence="2" id="KW-1185">Reference proteome</keyword>
<evidence type="ECO:0000313" key="2">
    <source>
        <dbReference type="Proteomes" id="UP000238479"/>
    </source>
</evidence>
<comment type="caution">
    <text evidence="1">The sequence shown here is derived from an EMBL/GenBank/DDBJ whole genome shotgun (WGS) entry which is preliminary data.</text>
</comment>
<accession>A0A2P6P8L8</accession>